<dbReference type="SUPFAM" id="SSF52540">
    <property type="entry name" value="P-loop containing nucleoside triphosphate hydrolases"/>
    <property type="match status" value="1"/>
</dbReference>
<evidence type="ECO:0000256" key="2">
    <source>
        <dbReference type="ARBA" id="ARBA00023125"/>
    </source>
</evidence>
<evidence type="ECO:0000256" key="6">
    <source>
        <dbReference type="ARBA" id="ARBA00034808"/>
    </source>
</evidence>
<feature type="domain" description="Helicase C-terminal" evidence="7">
    <location>
        <begin position="128"/>
        <end position="281"/>
    </location>
</feature>
<dbReference type="PROSITE" id="PS51194">
    <property type="entry name" value="HELICASE_CTER"/>
    <property type="match status" value="1"/>
</dbReference>
<dbReference type="Gene3D" id="3.40.50.300">
    <property type="entry name" value="P-loop containing nucleotide triphosphate hydrolases"/>
    <property type="match status" value="2"/>
</dbReference>
<feature type="non-terminal residue" evidence="8">
    <location>
        <position position="1"/>
    </location>
</feature>
<dbReference type="InterPro" id="IPR027417">
    <property type="entry name" value="P-loop_NTPase"/>
</dbReference>
<dbReference type="EC" id="5.6.2.4" evidence="6"/>
<comment type="caution">
    <text evidence="8">The sequence shown here is derived from an EMBL/GenBank/DDBJ whole genome shotgun (WGS) entry which is preliminary data.</text>
</comment>
<dbReference type="PANTHER" id="PTHR13710">
    <property type="entry name" value="DNA HELICASE RECQ FAMILY MEMBER"/>
    <property type="match status" value="1"/>
</dbReference>
<accession>A0ABN7VZL4</accession>
<dbReference type="Pfam" id="PF00271">
    <property type="entry name" value="Helicase_C"/>
    <property type="match status" value="1"/>
</dbReference>
<evidence type="ECO:0000259" key="7">
    <source>
        <dbReference type="PROSITE" id="PS51194"/>
    </source>
</evidence>
<name>A0ABN7VZL4_GIGMA</name>
<dbReference type="Proteomes" id="UP000789901">
    <property type="component" value="Unassembled WGS sequence"/>
</dbReference>
<comment type="catalytic activity">
    <reaction evidence="5">
        <text>Couples ATP hydrolysis with the unwinding of duplex DNA by translocating in the 3'-5' direction.</text>
        <dbReference type="EC" id="5.6.2.4"/>
    </reaction>
</comment>
<dbReference type="SMART" id="SM00490">
    <property type="entry name" value="HELICc"/>
    <property type="match status" value="1"/>
</dbReference>
<evidence type="ECO:0000256" key="1">
    <source>
        <dbReference type="ARBA" id="ARBA00005446"/>
    </source>
</evidence>
<dbReference type="InterPro" id="IPR001650">
    <property type="entry name" value="Helicase_C-like"/>
</dbReference>
<reference evidence="8 9" key="1">
    <citation type="submission" date="2021-06" db="EMBL/GenBank/DDBJ databases">
        <authorList>
            <person name="Kallberg Y."/>
            <person name="Tangrot J."/>
            <person name="Rosling A."/>
        </authorList>
    </citation>
    <scope>NUCLEOTIDE SEQUENCE [LARGE SCALE GENOMIC DNA]</scope>
    <source>
        <strain evidence="8 9">120-4 pot B 10/14</strain>
    </source>
</reference>
<proteinExistence type="inferred from homology"/>
<sequence length="414" mass="47679">NHFIKLGIPCGGLVTSSQETIEHESKIIEEIALGFTCLLYVILEKLLLNSSLKKLCGRLYEKGKLQFVINEAHCIFEFQKWEKLDKLKEYFHNVRLMALTATLFQDNVYALRDNLNISEDSFEIAKDDVIKLIKNIEVGRAIIYYARIKNCEDVYEALNLKIEEMQLDIYHGQLQEDNKADVMKKWNQNKTHLMIATSAFGMGIDMPNVHLVLHYNCPMNMTSLIQHSGQARCDQKDSNCVILYAEKDIRTITLLLQEIKKVSQYHAWPNDPIPPEYNLCDNCIRRRDDNVAPSNALLDILELLRIITVLCENNTKQITPLDVVEVFGCSKGARLRDRGLNLLDLLDRKKPKILNTRALADLALADLVCRSFVKQTIWLERKTNKNYLTSSVLIEGVTENADSLVKDESWLYWK</sequence>
<comment type="similarity">
    <text evidence="1">Belongs to the helicase family. RecQ subfamily.</text>
</comment>
<keyword evidence="9" id="KW-1185">Reference proteome</keyword>
<dbReference type="PANTHER" id="PTHR13710:SF153">
    <property type="entry name" value="RECQ-LIKE DNA HELICASE BLM"/>
    <property type="match status" value="1"/>
</dbReference>
<evidence type="ECO:0000256" key="4">
    <source>
        <dbReference type="ARBA" id="ARBA00023242"/>
    </source>
</evidence>
<evidence type="ECO:0000313" key="9">
    <source>
        <dbReference type="Proteomes" id="UP000789901"/>
    </source>
</evidence>
<evidence type="ECO:0000256" key="5">
    <source>
        <dbReference type="ARBA" id="ARBA00034617"/>
    </source>
</evidence>
<keyword evidence="2" id="KW-0238">DNA-binding</keyword>
<keyword evidence="3" id="KW-0413">Isomerase</keyword>
<organism evidence="8 9">
    <name type="scientific">Gigaspora margarita</name>
    <dbReference type="NCBI Taxonomy" id="4874"/>
    <lineage>
        <taxon>Eukaryota</taxon>
        <taxon>Fungi</taxon>
        <taxon>Fungi incertae sedis</taxon>
        <taxon>Mucoromycota</taxon>
        <taxon>Glomeromycotina</taxon>
        <taxon>Glomeromycetes</taxon>
        <taxon>Diversisporales</taxon>
        <taxon>Gigasporaceae</taxon>
        <taxon>Gigaspora</taxon>
    </lineage>
</organism>
<protein>
    <recommendedName>
        <fullName evidence="6">DNA 3'-5' helicase</fullName>
        <ecNumber evidence="6">5.6.2.4</ecNumber>
    </recommendedName>
</protein>
<evidence type="ECO:0000313" key="8">
    <source>
        <dbReference type="EMBL" id="CAG8809077.1"/>
    </source>
</evidence>
<evidence type="ECO:0000256" key="3">
    <source>
        <dbReference type="ARBA" id="ARBA00023235"/>
    </source>
</evidence>
<keyword evidence="4" id="KW-0539">Nucleus</keyword>
<dbReference type="EMBL" id="CAJVQB010026674">
    <property type="protein sequence ID" value="CAG8809077.1"/>
    <property type="molecule type" value="Genomic_DNA"/>
</dbReference>
<gene>
    <name evidence="8" type="ORF">GMARGA_LOCUS24819</name>
</gene>